<feature type="region of interest" description="Disordered" evidence="1">
    <location>
        <begin position="1"/>
        <end position="130"/>
    </location>
</feature>
<gene>
    <name evidence="2" type="ORF">I553_9264</name>
</gene>
<feature type="compositionally biased region" description="Polar residues" evidence="1">
    <location>
        <begin position="98"/>
        <end position="115"/>
    </location>
</feature>
<evidence type="ECO:0000256" key="1">
    <source>
        <dbReference type="SAM" id="MobiDB-lite"/>
    </source>
</evidence>
<accession>X8E8R5</accession>
<evidence type="ECO:0000313" key="2">
    <source>
        <dbReference type="EMBL" id="EUA76225.1"/>
    </source>
</evidence>
<feature type="compositionally biased region" description="Basic and acidic residues" evidence="1">
    <location>
        <begin position="88"/>
        <end position="97"/>
    </location>
</feature>
<name>X8E8R5_MYCXE</name>
<proteinExistence type="predicted"/>
<organism evidence="2">
    <name type="scientific">Mycobacterium xenopi 4042</name>
    <dbReference type="NCBI Taxonomy" id="1299334"/>
    <lineage>
        <taxon>Bacteria</taxon>
        <taxon>Bacillati</taxon>
        <taxon>Actinomycetota</taxon>
        <taxon>Actinomycetes</taxon>
        <taxon>Mycobacteriales</taxon>
        <taxon>Mycobacteriaceae</taxon>
        <taxon>Mycobacterium</taxon>
    </lineage>
</organism>
<dbReference type="EMBL" id="JAOB01000007">
    <property type="protein sequence ID" value="EUA76225.1"/>
    <property type="molecule type" value="Genomic_DNA"/>
</dbReference>
<dbReference type="AlphaFoldDB" id="X8E8R5"/>
<protein>
    <submittedName>
        <fullName evidence="2">Uncharacterized protein</fullName>
    </submittedName>
</protein>
<sequence length="146" mass="15370">MGNQTRPASCPPRRSGPPSPSTAGPGIPPAASTHPGMSGIRSHRPPAATRRRQHQPLPSPSVPPSTNSAAPRKPAKTSAGVAHPPVPRHTDGAHEQDQPANKPTTTSANSMTNKTAVVVTRRDGQQGVAEQRQVRRRVIGAYMLQI</sequence>
<reference evidence="2" key="1">
    <citation type="submission" date="2014-01" db="EMBL/GenBank/DDBJ databases">
        <authorList>
            <person name="Brown-Elliot B."/>
            <person name="Wallace R."/>
            <person name="Lenaerts A."/>
            <person name="Ordway D."/>
            <person name="DeGroote M.A."/>
            <person name="Parker T."/>
            <person name="Sizemore C."/>
            <person name="Tallon L.J."/>
            <person name="Sadzewicz L.K."/>
            <person name="Sengamalay N."/>
            <person name="Fraser C.M."/>
            <person name="Hine E."/>
            <person name="Shefchek K.A."/>
            <person name="Das S.P."/>
            <person name="Tettelin H."/>
        </authorList>
    </citation>
    <scope>NUCLEOTIDE SEQUENCE [LARGE SCALE GENOMIC DNA]</scope>
    <source>
        <strain evidence="2">4042</strain>
    </source>
</reference>
<feature type="compositionally biased region" description="Low complexity" evidence="1">
    <location>
        <begin position="1"/>
        <end position="13"/>
    </location>
</feature>
<feature type="compositionally biased region" description="Basic residues" evidence="1">
    <location>
        <begin position="41"/>
        <end position="54"/>
    </location>
</feature>
<comment type="caution">
    <text evidence="2">The sequence shown here is derived from an EMBL/GenBank/DDBJ whole genome shotgun (WGS) entry which is preliminary data.</text>
</comment>
<feature type="compositionally biased region" description="Low complexity" evidence="1">
    <location>
        <begin position="21"/>
        <end position="32"/>
    </location>
</feature>